<dbReference type="InterPro" id="IPR050087">
    <property type="entry name" value="AON_synthase_class-II"/>
</dbReference>
<proteinExistence type="predicted"/>
<keyword evidence="7" id="KW-1185">Reference proteome</keyword>
<evidence type="ECO:0000313" key="5">
    <source>
        <dbReference type="EMBL" id="UTO56069.1"/>
    </source>
</evidence>
<dbReference type="GO" id="GO:0008710">
    <property type="term" value="F:8-amino-7-oxononanoate synthase activity"/>
    <property type="evidence" value="ECO:0007669"/>
    <property type="project" value="TreeGrafter"/>
</dbReference>
<dbReference type="RefSeq" id="WP_218194274.1">
    <property type="nucleotide sequence ID" value="NZ_CP054597.1"/>
</dbReference>
<keyword evidence="2" id="KW-0663">Pyridoxal phosphate</keyword>
<reference evidence="4" key="1">
    <citation type="journal article" date="2022" name="Microorganisms">
        <title>Assembly and Comparison of Ca. Neoehrlichia mikurensis Genomes.</title>
        <authorList>
            <person name="Azagi T."/>
            <person name="Dirks R.P."/>
            <person name="Yebra-Pimentel E.S."/>
            <person name="Schaap P.J."/>
            <person name="Koehorst J.J."/>
            <person name="Esser H.J."/>
            <person name="Sprong H."/>
        </authorList>
    </citation>
    <scope>NUCLEOTIDE SEQUENCE</scope>
    <source>
        <strain evidence="5">18-2804</strain>
        <strain evidence="4">18-2837</strain>
    </source>
</reference>
<dbReference type="EMBL" id="CP089285">
    <property type="protein sequence ID" value="UTO56069.1"/>
    <property type="molecule type" value="Genomic_DNA"/>
</dbReference>
<evidence type="ECO:0000313" key="4">
    <source>
        <dbReference type="EMBL" id="UTO55148.1"/>
    </source>
</evidence>
<name>A0A9Q9BU06_9RICK</name>
<protein>
    <submittedName>
        <fullName evidence="4">8-amino-7-oxononanoate synthase</fullName>
    </submittedName>
</protein>
<accession>A0A9Q9BU06</accession>
<dbReference type="Proteomes" id="UP001059822">
    <property type="component" value="Chromosome"/>
</dbReference>
<dbReference type="PANTHER" id="PTHR13693:SF100">
    <property type="entry name" value="8-AMINO-7-OXONONANOATE SYNTHASE"/>
    <property type="match status" value="1"/>
</dbReference>
<gene>
    <name evidence="5" type="ORF">LUA81_02995</name>
    <name evidence="4" type="ORF">LUA82_03015</name>
</gene>
<evidence type="ECO:0000313" key="7">
    <source>
        <dbReference type="Proteomes" id="UP001059985"/>
    </source>
</evidence>
<dbReference type="AlphaFoldDB" id="A0A9Q9BU06"/>
<sequence length="373" mass="41483">MLADVLQKKLSSIKSKGLFRQLDTSIKLSNSRIVYKNGQKLISFACNDYMDLANHYLVKKAAIDAINLYGVGVCASRLITGNHILYKEIEEKLTKLYGTEAALVFSSGYLTNLGIISSLVNRQDMILADKLIHASSIDGIKLSQATLYRFLHNDIDHCQELLNKYRKLHKHCLIIIENIYGMDGDLASVDDFIKLSKKYNAWIIVDTAHGFGQVTNLTPDIYVGTLSKITGALGGYICSSKIVIEYIINKARSFIYTTAIPPMIVAAASSAIDIINKNKYIPINFARIFCKSLGLPEPQSNIVPLIMKDINAALNAEQILAKKGFLVTAIRPPTSPTPRLRFTFSTKHRLSDIQRLCKVLKEEQILDQGAVAQ</sequence>
<dbReference type="GO" id="GO:0030170">
    <property type="term" value="F:pyridoxal phosphate binding"/>
    <property type="evidence" value="ECO:0007669"/>
    <property type="project" value="InterPro"/>
</dbReference>
<evidence type="ECO:0000313" key="6">
    <source>
        <dbReference type="Proteomes" id="UP001059822"/>
    </source>
</evidence>
<evidence type="ECO:0000256" key="2">
    <source>
        <dbReference type="ARBA" id="ARBA00022898"/>
    </source>
</evidence>
<feature type="domain" description="Aminotransferase class I/classII large" evidence="3">
    <location>
        <begin position="40"/>
        <end position="360"/>
    </location>
</feature>
<dbReference type="PANTHER" id="PTHR13693">
    <property type="entry name" value="CLASS II AMINOTRANSFERASE/8-AMINO-7-OXONONANOATE SYNTHASE"/>
    <property type="match status" value="1"/>
</dbReference>
<evidence type="ECO:0000256" key="1">
    <source>
        <dbReference type="ARBA" id="ARBA00022679"/>
    </source>
</evidence>
<dbReference type="EMBL" id="CP089286">
    <property type="protein sequence ID" value="UTO55148.1"/>
    <property type="molecule type" value="Genomic_DNA"/>
</dbReference>
<dbReference type="Pfam" id="PF00155">
    <property type="entry name" value="Aminotran_1_2"/>
    <property type="match status" value="1"/>
</dbReference>
<dbReference type="InterPro" id="IPR004839">
    <property type="entry name" value="Aminotransferase_I/II_large"/>
</dbReference>
<dbReference type="Proteomes" id="UP001059985">
    <property type="component" value="Chromosome"/>
</dbReference>
<evidence type="ECO:0000259" key="3">
    <source>
        <dbReference type="Pfam" id="PF00155"/>
    </source>
</evidence>
<organism evidence="4 6">
    <name type="scientific">Neoehrlichia mikurensis</name>
    <dbReference type="NCBI Taxonomy" id="89586"/>
    <lineage>
        <taxon>Bacteria</taxon>
        <taxon>Pseudomonadati</taxon>
        <taxon>Pseudomonadota</taxon>
        <taxon>Alphaproteobacteria</taxon>
        <taxon>Rickettsiales</taxon>
        <taxon>Anaplasmataceae</taxon>
        <taxon>Candidatus Neoehrlichia</taxon>
    </lineage>
</organism>
<keyword evidence="1" id="KW-0808">Transferase</keyword>
<dbReference type="GO" id="GO:0009102">
    <property type="term" value="P:biotin biosynthetic process"/>
    <property type="evidence" value="ECO:0007669"/>
    <property type="project" value="TreeGrafter"/>
</dbReference>